<evidence type="ECO:0000313" key="2">
    <source>
        <dbReference type="EMBL" id="KAK7464675.1"/>
    </source>
</evidence>
<dbReference type="Proteomes" id="UP001498398">
    <property type="component" value="Unassembled WGS sequence"/>
</dbReference>
<organism evidence="2 3">
    <name type="scientific">Marasmiellus scandens</name>
    <dbReference type="NCBI Taxonomy" id="2682957"/>
    <lineage>
        <taxon>Eukaryota</taxon>
        <taxon>Fungi</taxon>
        <taxon>Dikarya</taxon>
        <taxon>Basidiomycota</taxon>
        <taxon>Agaricomycotina</taxon>
        <taxon>Agaricomycetes</taxon>
        <taxon>Agaricomycetidae</taxon>
        <taxon>Agaricales</taxon>
        <taxon>Marasmiineae</taxon>
        <taxon>Omphalotaceae</taxon>
        <taxon>Marasmiellus</taxon>
    </lineage>
</organism>
<evidence type="ECO:0000313" key="3">
    <source>
        <dbReference type="Proteomes" id="UP001498398"/>
    </source>
</evidence>
<accession>A0ABR1JQN7</accession>
<feature type="region of interest" description="Disordered" evidence="1">
    <location>
        <begin position="172"/>
        <end position="239"/>
    </location>
</feature>
<reference evidence="2 3" key="1">
    <citation type="submission" date="2024-01" db="EMBL/GenBank/DDBJ databases">
        <title>A draft genome for the cacao thread blight pathogen Marasmiellus scandens.</title>
        <authorList>
            <person name="Baruah I.K."/>
            <person name="Leung J."/>
            <person name="Bukari Y."/>
            <person name="Amoako-Attah I."/>
            <person name="Meinhardt L.W."/>
            <person name="Bailey B.A."/>
            <person name="Cohen S.P."/>
        </authorList>
    </citation>
    <scope>NUCLEOTIDE SEQUENCE [LARGE SCALE GENOMIC DNA]</scope>
    <source>
        <strain evidence="2 3">GH-19</strain>
    </source>
</reference>
<dbReference type="EMBL" id="JBANRG010000007">
    <property type="protein sequence ID" value="KAK7464675.1"/>
    <property type="molecule type" value="Genomic_DNA"/>
</dbReference>
<feature type="compositionally biased region" description="Acidic residues" evidence="1">
    <location>
        <begin position="230"/>
        <end position="239"/>
    </location>
</feature>
<keyword evidence="3" id="KW-1185">Reference proteome</keyword>
<comment type="caution">
    <text evidence="2">The sequence shown here is derived from an EMBL/GenBank/DDBJ whole genome shotgun (WGS) entry which is preliminary data.</text>
</comment>
<proteinExistence type="predicted"/>
<sequence>MPVAFVSGRSGRKAHKRPDPHNCKCRLDILPGTFTNELRYQLEHGLECRAQTVAGAAACQQCRAARQHCSFASPGRNKRVRSEAFVEEEDEAYARNLFFGTVSASLEELKGRVKELEDCGQDLWDGENWLGNKLDEVRNEVVRLDVKVERVEKKLGKVLSGQKRILQVLEEFRADASDPESSESEESEEDEDDGRKGGPEGFFDLEAKEVDEEEVAEEEKRAADLADAKDGEEEGEKES</sequence>
<feature type="compositionally biased region" description="Basic and acidic residues" evidence="1">
    <location>
        <begin position="218"/>
        <end position="229"/>
    </location>
</feature>
<evidence type="ECO:0000256" key="1">
    <source>
        <dbReference type="SAM" id="MobiDB-lite"/>
    </source>
</evidence>
<name>A0ABR1JQN7_9AGAR</name>
<protein>
    <submittedName>
        <fullName evidence="2">Uncharacterized protein</fullName>
    </submittedName>
</protein>
<gene>
    <name evidence="2" type="ORF">VKT23_005882</name>
</gene>
<feature type="compositionally biased region" description="Acidic residues" evidence="1">
    <location>
        <begin position="177"/>
        <end position="192"/>
    </location>
</feature>